<evidence type="ECO:0000313" key="1">
    <source>
        <dbReference type="EMBL" id="RRT68076.1"/>
    </source>
</evidence>
<reference evidence="1 2" key="1">
    <citation type="journal article" date="2014" name="Agronomy (Basel)">
        <title>A Draft Genome Sequence for Ensete ventricosum, the Drought-Tolerant Tree Against Hunger.</title>
        <authorList>
            <person name="Harrison J."/>
            <person name="Moore K.A."/>
            <person name="Paszkiewicz K."/>
            <person name="Jones T."/>
            <person name="Grant M."/>
            <person name="Ambacheew D."/>
            <person name="Muzemil S."/>
            <person name="Studholme D.J."/>
        </authorList>
    </citation>
    <scope>NUCLEOTIDE SEQUENCE [LARGE SCALE GENOMIC DNA]</scope>
</reference>
<comment type="caution">
    <text evidence="1">The sequence shown here is derived from an EMBL/GenBank/DDBJ whole genome shotgun (WGS) entry which is preliminary data.</text>
</comment>
<dbReference type="EMBL" id="AMZH03004816">
    <property type="protein sequence ID" value="RRT68076.1"/>
    <property type="molecule type" value="Genomic_DNA"/>
</dbReference>
<sequence length="137" mass="15981">MEKGRPAMAEVQEPLQWRRGKGLLWRKPEIRYGREEKKAHYNGEGKKANYNGARDLLWWREEGQLRRKPEIHYGREGKKACYGESLRSATIEKGRRHLPWYSHWVNVSKACESRSLTCAKTSAMVKISGQICSRCMS</sequence>
<dbReference type="AlphaFoldDB" id="A0A426ZVR4"/>
<protein>
    <submittedName>
        <fullName evidence="1">Uncharacterized protein</fullName>
    </submittedName>
</protein>
<organism evidence="1 2">
    <name type="scientific">Ensete ventricosum</name>
    <name type="common">Abyssinian banana</name>
    <name type="synonym">Musa ensete</name>
    <dbReference type="NCBI Taxonomy" id="4639"/>
    <lineage>
        <taxon>Eukaryota</taxon>
        <taxon>Viridiplantae</taxon>
        <taxon>Streptophyta</taxon>
        <taxon>Embryophyta</taxon>
        <taxon>Tracheophyta</taxon>
        <taxon>Spermatophyta</taxon>
        <taxon>Magnoliopsida</taxon>
        <taxon>Liliopsida</taxon>
        <taxon>Zingiberales</taxon>
        <taxon>Musaceae</taxon>
        <taxon>Ensete</taxon>
    </lineage>
</organism>
<accession>A0A426ZVR4</accession>
<name>A0A426ZVR4_ENSVE</name>
<proteinExistence type="predicted"/>
<evidence type="ECO:0000313" key="2">
    <source>
        <dbReference type="Proteomes" id="UP000287651"/>
    </source>
</evidence>
<dbReference type="Proteomes" id="UP000287651">
    <property type="component" value="Unassembled WGS sequence"/>
</dbReference>
<gene>
    <name evidence="1" type="ORF">B296_00035163</name>
</gene>